<keyword evidence="11" id="KW-1185">Reference proteome</keyword>
<dbReference type="InterPro" id="IPR027417">
    <property type="entry name" value="P-loop_NTPase"/>
</dbReference>
<name>A0A211Z7W4_9PROT</name>
<dbReference type="InterPro" id="IPR011994">
    <property type="entry name" value="Cytidylate_kinase_dom"/>
</dbReference>
<dbReference type="Proteomes" id="UP000196655">
    <property type="component" value="Unassembled WGS sequence"/>
</dbReference>
<dbReference type="GO" id="GO:0005524">
    <property type="term" value="F:ATP binding"/>
    <property type="evidence" value="ECO:0007669"/>
    <property type="project" value="UniProtKB-UniRule"/>
</dbReference>
<reference evidence="11" key="1">
    <citation type="submission" date="2017-05" db="EMBL/GenBank/DDBJ databases">
        <authorList>
            <person name="Macchi M."/>
            <person name="Festa S."/>
            <person name="Coppotelli B.M."/>
            <person name="Morelli I.S."/>
        </authorList>
    </citation>
    <scope>NUCLEOTIDE SEQUENCE [LARGE SCALE GENOMIC DNA]</scope>
    <source>
        <strain evidence="11">I</strain>
    </source>
</reference>
<evidence type="ECO:0000313" key="11">
    <source>
        <dbReference type="Proteomes" id="UP000196655"/>
    </source>
</evidence>
<evidence type="ECO:0000256" key="6">
    <source>
        <dbReference type="ARBA" id="ARBA00047615"/>
    </source>
</evidence>
<dbReference type="OrthoDB" id="9807434at2"/>
<dbReference type="InterPro" id="IPR003136">
    <property type="entry name" value="Cytidylate_kin"/>
</dbReference>
<dbReference type="GO" id="GO:0036430">
    <property type="term" value="F:CMP kinase activity"/>
    <property type="evidence" value="ECO:0007669"/>
    <property type="project" value="RHEA"/>
</dbReference>
<comment type="catalytic activity">
    <reaction evidence="6 8">
        <text>dCMP + ATP = dCDP + ADP</text>
        <dbReference type="Rhea" id="RHEA:25094"/>
        <dbReference type="ChEBI" id="CHEBI:30616"/>
        <dbReference type="ChEBI" id="CHEBI:57566"/>
        <dbReference type="ChEBI" id="CHEBI:58593"/>
        <dbReference type="ChEBI" id="CHEBI:456216"/>
        <dbReference type="EC" id="2.7.4.25"/>
    </reaction>
</comment>
<dbReference type="AlphaFoldDB" id="A0A211Z7W4"/>
<keyword evidence="4 8" id="KW-0418">Kinase</keyword>
<dbReference type="SUPFAM" id="SSF52540">
    <property type="entry name" value="P-loop containing nucleoside triphosphate hydrolases"/>
    <property type="match status" value="1"/>
</dbReference>
<evidence type="ECO:0000256" key="2">
    <source>
        <dbReference type="ARBA" id="ARBA00022679"/>
    </source>
</evidence>
<comment type="similarity">
    <text evidence="1 8">Belongs to the cytidylate kinase family. Type 1 subfamily.</text>
</comment>
<dbReference type="CDD" id="cd02020">
    <property type="entry name" value="CMPK"/>
    <property type="match status" value="1"/>
</dbReference>
<sequence>MTVIAIDGTAASGKGTLARRLAAAYGFDHLDTGLLYRAVGVAVLRAGGSPDDPIAGLAAVLALDPAGLGDPELRGDAAAQAASRVSAIPGVRTALLDFQRRFAERPPGAVLDGRDIGTVICPDAPAKIFVTATLETRTARRWKELRERGHEVIYDEVLDDLRQRDERDRRRAVAPLVPASDAFLLDTSQLTADQVFDQALAYVSRRIGPPRDAV</sequence>
<evidence type="ECO:0000313" key="10">
    <source>
        <dbReference type="EMBL" id="OWJ61360.1"/>
    </source>
</evidence>
<dbReference type="GO" id="GO:0036431">
    <property type="term" value="F:dCMP kinase activity"/>
    <property type="evidence" value="ECO:0007669"/>
    <property type="project" value="InterPro"/>
</dbReference>
<evidence type="ECO:0000256" key="5">
    <source>
        <dbReference type="ARBA" id="ARBA00022840"/>
    </source>
</evidence>
<dbReference type="RefSeq" id="WP_088156411.1">
    <property type="nucleotide sequence ID" value="NZ_NHON01000105.1"/>
</dbReference>
<dbReference type="HAMAP" id="MF_00238">
    <property type="entry name" value="Cytidyl_kinase_type1"/>
    <property type="match status" value="1"/>
</dbReference>
<evidence type="ECO:0000256" key="1">
    <source>
        <dbReference type="ARBA" id="ARBA00009427"/>
    </source>
</evidence>
<dbReference type="EMBL" id="NHON01000105">
    <property type="protein sequence ID" value="OWJ61360.1"/>
    <property type="molecule type" value="Genomic_DNA"/>
</dbReference>
<comment type="catalytic activity">
    <reaction evidence="7 8">
        <text>CMP + ATP = CDP + ADP</text>
        <dbReference type="Rhea" id="RHEA:11600"/>
        <dbReference type="ChEBI" id="CHEBI:30616"/>
        <dbReference type="ChEBI" id="CHEBI:58069"/>
        <dbReference type="ChEBI" id="CHEBI:60377"/>
        <dbReference type="ChEBI" id="CHEBI:456216"/>
        <dbReference type="EC" id="2.7.4.25"/>
    </reaction>
</comment>
<comment type="subcellular location">
    <subcellularLocation>
        <location evidence="8">Cytoplasm</location>
    </subcellularLocation>
</comment>
<keyword evidence="2 8" id="KW-0808">Transferase</keyword>
<evidence type="ECO:0000256" key="3">
    <source>
        <dbReference type="ARBA" id="ARBA00022741"/>
    </source>
</evidence>
<dbReference type="Pfam" id="PF02224">
    <property type="entry name" value="Cytidylate_kin"/>
    <property type="match status" value="1"/>
</dbReference>
<keyword evidence="5 8" id="KW-0067">ATP-binding</keyword>
<keyword evidence="3 8" id="KW-0547">Nucleotide-binding</keyword>
<dbReference type="GO" id="GO:0005737">
    <property type="term" value="C:cytoplasm"/>
    <property type="evidence" value="ECO:0007669"/>
    <property type="project" value="UniProtKB-SubCell"/>
</dbReference>
<evidence type="ECO:0000256" key="8">
    <source>
        <dbReference type="HAMAP-Rule" id="MF_00238"/>
    </source>
</evidence>
<organism evidence="10 11">
    <name type="scientific">Inquilinus limosus</name>
    <dbReference type="NCBI Taxonomy" id="171674"/>
    <lineage>
        <taxon>Bacteria</taxon>
        <taxon>Pseudomonadati</taxon>
        <taxon>Pseudomonadota</taxon>
        <taxon>Alphaproteobacteria</taxon>
        <taxon>Rhodospirillales</taxon>
        <taxon>Rhodospirillaceae</taxon>
        <taxon>Inquilinus</taxon>
    </lineage>
</organism>
<proteinExistence type="inferred from homology"/>
<gene>
    <name evidence="8" type="primary">cmk</name>
    <name evidence="10" type="ORF">BWR60_31235</name>
</gene>
<dbReference type="GO" id="GO:0006220">
    <property type="term" value="P:pyrimidine nucleotide metabolic process"/>
    <property type="evidence" value="ECO:0007669"/>
    <property type="project" value="UniProtKB-UniRule"/>
</dbReference>
<accession>A0A211Z7W4</accession>
<evidence type="ECO:0000256" key="4">
    <source>
        <dbReference type="ARBA" id="ARBA00022777"/>
    </source>
</evidence>
<keyword evidence="8" id="KW-0963">Cytoplasm</keyword>
<dbReference type="STRING" id="1122125.GCA_000423185_05544"/>
<dbReference type="Gene3D" id="3.40.50.300">
    <property type="entry name" value="P-loop containing nucleotide triphosphate hydrolases"/>
    <property type="match status" value="1"/>
</dbReference>
<feature type="binding site" evidence="8">
    <location>
        <begin position="8"/>
        <end position="16"/>
    </location>
    <ligand>
        <name>ATP</name>
        <dbReference type="ChEBI" id="CHEBI:30616"/>
    </ligand>
</feature>
<dbReference type="EC" id="2.7.4.25" evidence="8"/>
<protein>
    <recommendedName>
        <fullName evidence="8">Cytidylate kinase</fullName>
        <shortName evidence="8">CK</shortName>
        <ecNumber evidence="8">2.7.4.25</ecNumber>
    </recommendedName>
    <alternativeName>
        <fullName evidence="8">Cytidine monophosphate kinase</fullName>
        <shortName evidence="8">CMP kinase</shortName>
    </alternativeName>
</protein>
<comment type="caution">
    <text evidence="10">The sequence shown here is derived from an EMBL/GenBank/DDBJ whole genome shotgun (WGS) entry which is preliminary data.</text>
</comment>
<evidence type="ECO:0000256" key="7">
    <source>
        <dbReference type="ARBA" id="ARBA00048478"/>
    </source>
</evidence>
<evidence type="ECO:0000259" key="9">
    <source>
        <dbReference type="Pfam" id="PF02224"/>
    </source>
</evidence>
<feature type="domain" description="Cytidylate kinase" evidence="9">
    <location>
        <begin position="4"/>
        <end position="204"/>
    </location>
</feature>